<evidence type="ECO:0000313" key="2">
    <source>
        <dbReference type="Proteomes" id="UP001066276"/>
    </source>
</evidence>
<proteinExistence type="predicted"/>
<dbReference type="AlphaFoldDB" id="A0AAV7SEV0"/>
<dbReference type="Proteomes" id="UP001066276">
    <property type="component" value="Chromosome 4_2"/>
</dbReference>
<keyword evidence="2" id="KW-1185">Reference proteome</keyword>
<organism evidence="1 2">
    <name type="scientific">Pleurodeles waltl</name>
    <name type="common">Iberian ribbed newt</name>
    <dbReference type="NCBI Taxonomy" id="8319"/>
    <lineage>
        <taxon>Eukaryota</taxon>
        <taxon>Metazoa</taxon>
        <taxon>Chordata</taxon>
        <taxon>Craniata</taxon>
        <taxon>Vertebrata</taxon>
        <taxon>Euteleostomi</taxon>
        <taxon>Amphibia</taxon>
        <taxon>Batrachia</taxon>
        <taxon>Caudata</taxon>
        <taxon>Salamandroidea</taxon>
        <taxon>Salamandridae</taxon>
        <taxon>Pleurodelinae</taxon>
        <taxon>Pleurodeles</taxon>
    </lineage>
</organism>
<dbReference type="EMBL" id="JANPWB010000008">
    <property type="protein sequence ID" value="KAJ1161733.1"/>
    <property type="molecule type" value="Genomic_DNA"/>
</dbReference>
<evidence type="ECO:0000313" key="1">
    <source>
        <dbReference type="EMBL" id="KAJ1161733.1"/>
    </source>
</evidence>
<sequence length="96" mass="10317">MRFTTWPPDCGEAQLADCLSAYITPISVLLGRLPGCRSRRFAVSCVICGTICGLYRPIQQQEFGCQKGTRVVVSYRRPAGGKSAGPPGLGLYFSSA</sequence>
<name>A0AAV7SEV0_PLEWA</name>
<protein>
    <submittedName>
        <fullName evidence="1">Uncharacterized protein</fullName>
    </submittedName>
</protein>
<comment type="caution">
    <text evidence="1">The sequence shown here is derived from an EMBL/GenBank/DDBJ whole genome shotgun (WGS) entry which is preliminary data.</text>
</comment>
<gene>
    <name evidence="1" type="ORF">NDU88_002214</name>
</gene>
<accession>A0AAV7SEV0</accession>
<reference evidence="1" key="1">
    <citation type="journal article" date="2022" name="bioRxiv">
        <title>Sequencing and chromosome-scale assembly of the giantPleurodeles waltlgenome.</title>
        <authorList>
            <person name="Brown T."/>
            <person name="Elewa A."/>
            <person name="Iarovenko S."/>
            <person name="Subramanian E."/>
            <person name="Araus A.J."/>
            <person name="Petzold A."/>
            <person name="Susuki M."/>
            <person name="Suzuki K.-i.T."/>
            <person name="Hayashi T."/>
            <person name="Toyoda A."/>
            <person name="Oliveira C."/>
            <person name="Osipova E."/>
            <person name="Leigh N.D."/>
            <person name="Simon A."/>
            <person name="Yun M.H."/>
        </authorList>
    </citation>
    <scope>NUCLEOTIDE SEQUENCE</scope>
    <source>
        <strain evidence="1">20211129_DDA</strain>
        <tissue evidence="1">Liver</tissue>
    </source>
</reference>